<name>V2YE62_MONRO</name>
<protein>
    <submittedName>
        <fullName evidence="1">Uncharacterized protein</fullName>
    </submittedName>
</protein>
<evidence type="ECO:0000313" key="2">
    <source>
        <dbReference type="Proteomes" id="UP000017559"/>
    </source>
</evidence>
<sequence>MIKFLECSRDQVLLWISITIPLVSSFKIFTQPSVAVGQNASFSWTWNQSEPDPQFIGIALKTNASNDGCPEIWSALGMSEVYKPDEIVKYTLRIEELPLEFDNTKRAIEYFVVRQTGPYRLCAYSYNESRQ</sequence>
<accession>V2YE62</accession>
<dbReference type="HOGENOM" id="CLU_149054_0_0_1"/>
<evidence type="ECO:0000313" key="1">
    <source>
        <dbReference type="EMBL" id="ESK89989.1"/>
    </source>
</evidence>
<dbReference type="OrthoDB" id="10430727at2759"/>
<dbReference type="AlphaFoldDB" id="V2YE62"/>
<comment type="caution">
    <text evidence="1">The sequence shown here is derived from an EMBL/GenBank/DDBJ whole genome shotgun (WGS) entry which is preliminary data.</text>
</comment>
<dbReference type="Proteomes" id="UP000017559">
    <property type="component" value="Unassembled WGS sequence"/>
</dbReference>
<dbReference type="EMBL" id="AWSO01000493">
    <property type="protein sequence ID" value="ESK89989.1"/>
    <property type="molecule type" value="Genomic_DNA"/>
</dbReference>
<reference evidence="1 2" key="1">
    <citation type="journal article" date="2014" name="BMC Genomics">
        <title>Genome and secretome analysis of the hemibiotrophic fungal pathogen, Moniliophthora roreri, which causes frosty pod rot disease of cacao: mechanisms of the biotrophic and necrotrophic phases.</title>
        <authorList>
            <person name="Meinhardt L.W."/>
            <person name="Costa G.G.L."/>
            <person name="Thomazella D.P.T."/>
            <person name="Teixeira P.J.P.L."/>
            <person name="Carazzolle M.F."/>
            <person name="Schuster S.C."/>
            <person name="Carlson J.E."/>
            <person name="Guiltinan M.J."/>
            <person name="Mieczkowski P."/>
            <person name="Farmer A."/>
            <person name="Ramaraj T."/>
            <person name="Crozier J."/>
            <person name="Davis R.E."/>
            <person name="Shao J."/>
            <person name="Melnick R.L."/>
            <person name="Pereira G.A.G."/>
            <person name="Bailey B.A."/>
        </authorList>
    </citation>
    <scope>NUCLEOTIDE SEQUENCE [LARGE SCALE GENOMIC DNA]</scope>
    <source>
        <strain evidence="1 2">MCA 2997</strain>
    </source>
</reference>
<proteinExistence type="predicted"/>
<keyword evidence="2" id="KW-1185">Reference proteome</keyword>
<organism evidence="1 2">
    <name type="scientific">Moniliophthora roreri (strain MCA 2997)</name>
    <name type="common">Cocoa frosty pod rot fungus</name>
    <name type="synonym">Crinipellis roreri</name>
    <dbReference type="NCBI Taxonomy" id="1381753"/>
    <lineage>
        <taxon>Eukaryota</taxon>
        <taxon>Fungi</taxon>
        <taxon>Dikarya</taxon>
        <taxon>Basidiomycota</taxon>
        <taxon>Agaricomycotina</taxon>
        <taxon>Agaricomycetes</taxon>
        <taxon>Agaricomycetidae</taxon>
        <taxon>Agaricales</taxon>
        <taxon>Marasmiineae</taxon>
        <taxon>Marasmiaceae</taxon>
        <taxon>Moniliophthora</taxon>
    </lineage>
</organism>
<dbReference type="KEGG" id="mrr:Moror_1192"/>
<gene>
    <name evidence="1" type="ORF">Moror_1192</name>
</gene>